<dbReference type="PANTHER" id="PTHR46250:SF15">
    <property type="entry name" value="OS01G0523800 PROTEIN"/>
    <property type="match status" value="1"/>
</dbReference>
<evidence type="ECO:0000313" key="3">
    <source>
        <dbReference type="Proteomes" id="UP001415857"/>
    </source>
</evidence>
<evidence type="ECO:0008006" key="4">
    <source>
        <dbReference type="Google" id="ProtNLM"/>
    </source>
</evidence>
<dbReference type="EMBL" id="JBBPBK010000014">
    <property type="protein sequence ID" value="KAK9271193.1"/>
    <property type="molecule type" value="Genomic_DNA"/>
</dbReference>
<evidence type="ECO:0000256" key="1">
    <source>
        <dbReference type="SAM" id="MobiDB-lite"/>
    </source>
</evidence>
<organism evidence="2 3">
    <name type="scientific">Liquidambar formosana</name>
    <name type="common">Formosan gum</name>
    <dbReference type="NCBI Taxonomy" id="63359"/>
    <lineage>
        <taxon>Eukaryota</taxon>
        <taxon>Viridiplantae</taxon>
        <taxon>Streptophyta</taxon>
        <taxon>Embryophyta</taxon>
        <taxon>Tracheophyta</taxon>
        <taxon>Spermatophyta</taxon>
        <taxon>Magnoliopsida</taxon>
        <taxon>eudicotyledons</taxon>
        <taxon>Gunneridae</taxon>
        <taxon>Pentapetalae</taxon>
        <taxon>Saxifragales</taxon>
        <taxon>Altingiaceae</taxon>
        <taxon>Liquidambar</taxon>
    </lineage>
</organism>
<feature type="region of interest" description="Disordered" evidence="1">
    <location>
        <begin position="144"/>
        <end position="176"/>
    </location>
</feature>
<accession>A0AAP0NEC4</accession>
<comment type="caution">
    <text evidence="2">The sequence shown here is derived from an EMBL/GenBank/DDBJ whole genome shotgun (WGS) entry which is preliminary data.</text>
</comment>
<name>A0AAP0NEC4_LIQFO</name>
<dbReference type="PANTHER" id="PTHR46250">
    <property type="entry name" value="MYB/SANT-LIKE DNA-BINDING DOMAIN PROTEIN-RELATED"/>
    <property type="match status" value="1"/>
</dbReference>
<keyword evidence="3" id="KW-1185">Reference proteome</keyword>
<proteinExistence type="predicted"/>
<dbReference type="Proteomes" id="UP001415857">
    <property type="component" value="Unassembled WGS sequence"/>
</dbReference>
<protein>
    <recommendedName>
        <fullName evidence="4">Myb/SANT-like domain-containing protein</fullName>
    </recommendedName>
</protein>
<dbReference type="AlphaFoldDB" id="A0AAP0NEC4"/>
<gene>
    <name evidence="2" type="ORF">L1049_026783</name>
</gene>
<sequence length="220" mass="23659">MGTWKCDTGFKSGYLLQLEKILAQTLPGSGLKVCLHIESRVKTLKRQTMAIADMFTIGSGFSWNEEDTMVQAEKAVFDLWVKTHPAAKGLRNKPFPHYDTLLEIFGKDQANGLGATTPAAKEEAIEAAAANECNASTQFDDGGFEGIEVSSAQPQPSPAGASQAGTSQHKRKSTSSFARGIVEVSSSIKKLVDGTMVYLDRIGTALSEESTIKKQVAKEV</sequence>
<reference evidence="2 3" key="1">
    <citation type="journal article" date="2024" name="Plant J.">
        <title>Genome sequences and population genomics reveal climatic adaptation and genomic divergence between two closely related sweetgum species.</title>
        <authorList>
            <person name="Xu W.Q."/>
            <person name="Ren C.Q."/>
            <person name="Zhang X.Y."/>
            <person name="Comes H.P."/>
            <person name="Liu X.H."/>
            <person name="Li Y.G."/>
            <person name="Kettle C.J."/>
            <person name="Jalonen R."/>
            <person name="Gaisberger H."/>
            <person name="Ma Y.Z."/>
            <person name="Qiu Y.X."/>
        </authorList>
    </citation>
    <scope>NUCLEOTIDE SEQUENCE [LARGE SCALE GENOMIC DNA]</scope>
    <source>
        <strain evidence="2">Hangzhou</strain>
    </source>
</reference>
<evidence type="ECO:0000313" key="2">
    <source>
        <dbReference type="EMBL" id="KAK9271193.1"/>
    </source>
</evidence>